<keyword evidence="2" id="KW-1185">Reference proteome</keyword>
<protein>
    <submittedName>
        <fullName evidence="1">Uncharacterized protein</fullName>
    </submittedName>
</protein>
<name>A0A367JZP2_RHIST</name>
<dbReference type="OrthoDB" id="2290936at2759"/>
<organism evidence="1 2">
    <name type="scientific">Rhizopus stolonifer</name>
    <name type="common">Rhizopus nigricans</name>
    <dbReference type="NCBI Taxonomy" id="4846"/>
    <lineage>
        <taxon>Eukaryota</taxon>
        <taxon>Fungi</taxon>
        <taxon>Fungi incertae sedis</taxon>
        <taxon>Mucoromycota</taxon>
        <taxon>Mucoromycotina</taxon>
        <taxon>Mucoromycetes</taxon>
        <taxon>Mucorales</taxon>
        <taxon>Mucorineae</taxon>
        <taxon>Rhizopodaceae</taxon>
        <taxon>Rhizopus</taxon>
    </lineage>
</organism>
<sequence>KEVKKEDKKMLNYFKKPTKQAKEKIVSFDMTDSYSASLPGLSSTVDDGSSVYTMNSFSSAPCLPSISNLLMHTSSPTDLPSSLDAPNRMNNTHGVYYGIDSSTPYYRSFSYDDDYGYSYPRYPYNGSFHQYQQRQQQHYYSNEKYAKPNRIAYNGSTAGPNLVLPWIPYYFHHKQFGIEACMAQLEENKKQKEQSKYITNFYSDLSL</sequence>
<feature type="non-terminal residue" evidence="1">
    <location>
        <position position="1"/>
    </location>
</feature>
<dbReference type="AlphaFoldDB" id="A0A367JZP2"/>
<evidence type="ECO:0000313" key="1">
    <source>
        <dbReference type="EMBL" id="RCH95367.1"/>
    </source>
</evidence>
<evidence type="ECO:0000313" key="2">
    <source>
        <dbReference type="Proteomes" id="UP000253551"/>
    </source>
</evidence>
<proteinExistence type="predicted"/>
<accession>A0A367JZP2</accession>
<dbReference type="Proteomes" id="UP000253551">
    <property type="component" value="Unassembled WGS sequence"/>
</dbReference>
<gene>
    <name evidence="1" type="ORF">CU098_011271</name>
</gene>
<reference evidence="1 2" key="1">
    <citation type="journal article" date="2018" name="G3 (Bethesda)">
        <title>Phylogenetic and Phylogenomic Definition of Rhizopus Species.</title>
        <authorList>
            <person name="Gryganskyi A.P."/>
            <person name="Golan J."/>
            <person name="Dolatabadi S."/>
            <person name="Mondo S."/>
            <person name="Robb S."/>
            <person name="Idnurm A."/>
            <person name="Muszewska A."/>
            <person name="Steczkiewicz K."/>
            <person name="Masonjones S."/>
            <person name="Liao H.L."/>
            <person name="Gajdeczka M.T."/>
            <person name="Anike F."/>
            <person name="Vuek A."/>
            <person name="Anishchenko I.M."/>
            <person name="Voigt K."/>
            <person name="de Hoog G.S."/>
            <person name="Smith M.E."/>
            <person name="Heitman J."/>
            <person name="Vilgalys R."/>
            <person name="Stajich J.E."/>
        </authorList>
    </citation>
    <scope>NUCLEOTIDE SEQUENCE [LARGE SCALE GENOMIC DNA]</scope>
    <source>
        <strain evidence="1 2">LSU 92-RS-03</strain>
    </source>
</reference>
<dbReference type="EMBL" id="PJQM01002439">
    <property type="protein sequence ID" value="RCH95367.1"/>
    <property type="molecule type" value="Genomic_DNA"/>
</dbReference>
<comment type="caution">
    <text evidence="1">The sequence shown here is derived from an EMBL/GenBank/DDBJ whole genome shotgun (WGS) entry which is preliminary data.</text>
</comment>